<dbReference type="AlphaFoldDB" id="A0AAD7XVY5"/>
<feature type="region of interest" description="Disordered" evidence="1">
    <location>
        <begin position="48"/>
        <end position="320"/>
    </location>
</feature>
<feature type="compositionally biased region" description="Polar residues" evidence="1">
    <location>
        <begin position="97"/>
        <end position="125"/>
    </location>
</feature>
<comment type="caution">
    <text evidence="2">The sequence shown here is derived from an EMBL/GenBank/DDBJ whole genome shotgun (WGS) entry which is preliminary data.</text>
</comment>
<feature type="compositionally biased region" description="Polar residues" evidence="1">
    <location>
        <begin position="234"/>
        <end position="247"/>
    </location>
</feature>
<evidence type="ECO:0000313" key="2">
    <source>
        <dbReference type="EMBL" id="KAJ8654816.1"/>
    </source>
</evidence>
<feature type="region of interest" description="Disordered" evidence="1">
    <location>
        <begin position="1"/>
        <end position="34"/>
    </location>
</feature>
<name>A0AAD7XVY5_9FUNG</name>
<feature type="compositionally biased region" description="Polar residues" evidence="1">
    <location>
        <begin position="200"/>
        <end position="209"/>
    </location>
</feature>
<evidence type="ECO:0000256" key="1">
    <source>
        <dbReference type="SAM" id="MobiDB-lite"/>
    </source>
</evidence>
<proteinExistence type="predicted"/>
<organism evidence="2 3">
    <name type="scientific">Lichtheimia ornata</name>
    <dbReference type="NCBI Taxonomy" id="688661"/>
    <lineage>
        <taxon>Eukaryota</taxon>
        <taxon>Fungi</taxon>
        <taxon>Fungi incertae sedis</taxon>
        <taxon>Mucoromycota</taxon>
        <taxon>Mucoromycotina</taxon>
        <taxon>Mucoromycetes</taxon>
        <taxon>Mucorales</taxon>
        <taxon>Lichtheimiaceae</taxon>
        <taxon>Lichtheimia</taxon>
    </lineage>
</organism>
<feature type="region of interest" description="Disordered" evidence="1">
    <location>
        <begin position="411"/>
        <end position="482"/>
    </location>
</feature>
<feature type="compositionally biased region" description="Polar residues" evidence="1">
    <location>
        <begin position="454"/>
        <end position="463"/>
    </location>
</feature>
<reference evidence="2 3" key="1">
    <citation type="submission" date="2023-03" db="EMBL/GenBank/DDBJ databases">
        <title>Genome sequence of Lichtheimia ornata CBS 291.66.</title>
        <authorList>
            <person name="Mohabir J.T."/>
            <person name="Shea T.P."/>
            <person name="Kurbessoian T."/>
            <person name="Berby B."/>
            <person name="Fontaine J."/>
            <person name="Livny J."/>
            <person name="Gnirke A."/>
            <person name="Stajich J.E."/>
            <person name="Cuomo C.A."/>
        </authorList>
    </citation>
    <scope>NUCLEOTIDE SEQUENCE [LARGE SCALE GENOMIC DNA]</scope>
    <source>
        <strain evidence="2">CBS 291.66</strain>
    </source>
</reference>
<dbReference type="EMBL" id="JARTCD010000056">
    <property type="protein sequence ID" value="KAJ8654816.1"/>
    <property type="molecule type" value="Genomic_DNA"/>
</dbReference>
<feature type="compositionally biased region" description="Low complexity" evidence="1">
    <location>
        <begin position="19"/>
        <end position="29"/>
    </location>
</feature>
<feature type="compositionally biased region" description="Low complexity" evidence="1">
    <location>
        <begin position="272"/>
        <end position="287"/>
    </location>
</feature>
<sequence>MEPSNEPPLDASVIPPEPRSVLLRSGSSSRIEHRQRLHSWLEDHVQRCDHDQPSNHTLSSPGVHDEENDVFDAPQSGVNDNNNNSNNNHGSSRGACDNQSSHGSSLFDSGNDGSQQQQQRISLSETKNHAHSSHSRQSIDDLLSDEGDPCNSKKSHTAPASVSTPTPPAVPDREDDDADTVQYSPNSTPREEQDDDASTIPYNPTSPSTHNDDEVNAVPCNPIHSTTSKHDQPAMQQPTPLLQTKTSTPPPTSLFDSFDDDDLFDDEDTNDININHHQQQQQNNHIQGIACSPNSGSLNLSDLEEEEEGDQSSRKKLSQQPLQRFFSVTTNNSPLSPSSLSFIPMLNNHQDNTLRRKSTEDDIFSSMSSLSTAKSFSSNNNSPMSSRQYPTSLAFTPSPFAKKTIDHPIIHTIPTTSTSPSYSSSSSSLRPHRYGLSRRSRGQQPSLFDVSKGLEQSTSQSTCPGRKKTRLGLRPPPPSSQK</sequence>
<feature type="compositionally biased region" description="Low complexity" evidence="1">
    <location>
        <begin position="79"/>
        <end position="88"/>
    </location>
</feature>
<feature type="compositionally biased region" description="Acidic residues" evidence="1">
    <location>
        <begin position="257"/>
        <end position="270"/>
    </location>
</feature>
<feature type="compositionally biased region" description="Low complexity" evidence="1">
    <location>
        <begin position="411"/>
        <end position="428"/>
    </location>
</feature>
<protein>
    <submittedName>
        <fullName evidence="2">Uncharacterized protein</fullName>
    </submittedName>
</protein>
<dbReference type="GeneID" id="83216943"/>
<evidence type="ECO:0000313" key="3">
    <source>
        <dbReference type="Proteomes" id="UP001234581"/>
    </source>
</evidence>
<accession>A0AAD7XVY5</accession>
<dbReference type="RefSeq" id="XP_058339730.1">
    <property type="nucleotide sequence ID" value="XM_058489528.1"/>
</dbReference>
<keyword evidence="3" id="KW-1185">Reference proteome</keyword>
<gene>
    <name evidence="2" type="ORF">O0I10_009537</name>
</gene>
<dbReference type="Proteomes" id="UP001234581">
    <property type="component" value="Unassembled WGS sequence"/>
</dbReference>
<feature type="compositionally biased region" description="Basic residues" evidence="1">
    <location>
        <begin position="430"/>
        <end position="441"/>
    </location>
</feature>